<proteinExistence type="predicted"/>
<dbReference type="EMBL" id="JACARF010000016">
    <property type="protein sequence ID" value="NWE76828.1"/>
    <property type="molecule type" value="Genomic_DNA"/>
</dbReference>
<dbReference type="AlphaFoldDB" id="A0A7Y8K5E0"/>
<gene>
    <name evidence="1" type="ORF">HX828_14790</name>
</gene>
<evidence type="ECO:0000313" key="2">
    <source>
        <dbReference type="Proteomes" id="UP000537188"/>
    </source>
</evidence>
<reference evidence="1 2" key="1">
    <citation type="submission" date="2020-04" db="EMBL/GenBank/DDBJ databases">
        <title>Molecular characterization of pseudomonads from Agaricus bisporus reveal novel blotch 2 pathogens in Western Europe.</title>
        <authorList>
            <person name="Taparia T."/>
            <person name="Krijger M."/>
            <person name="Haynes E."/>
            <person name="Elpinstone J.G."/>
            <person name="Noble R."/>
            <person name="Van Der Wolf J."/>
        </authorList>
    </citation>
    <scope>NUCLEOTIDE SEQUENCE [LARGE SCALE GENOMIC DNA]</scope>
    <source>
        <strain evidence="1 2">IPO3781</strain>
    </source>
</reference>
<organism evidence="1 2">
    <name type="scientific">Pseudomonas yamanorum</name>
    <dbReference type="NCBI Taxonomy" id="515393"/>
    <lineage>
        <taxon>Bacteria</taxon>
        <taxon>Pseudomonadati</taxon>
        <taxon>Pseudomonadota</taxon>
        <taxon>Gammaproteobacteria</taxon>
        <taxon>Pseudomonadales</taxon>
        <taxon>Pseudomonadaceae</taxon>
        <taxon>Pseudomonas</taxon>
    </lineage>
</organism>
<sequence length="77" mass="8811">MSEVVRQAIEHWPYVSPLLRKPQTEVDYDALVLALDELLDVVGEDEAHPLMSLLNIIAEWIEAYDLGRWPRPGSIVQ</sequence>
<name>A0A7Y8K5E0_9PSED</name>
<protein>
    <recommendedName>
        <fullName evidence="3">HTH-type transcriptional regulator / antitoxin HigA</fullName>
    </recommendedName>
</protein>
<evidence type="ECO:0000313" key="1">
    <source>
        <dbReference type="EMBL" id="NWE76828.1"/>
    </source>
</evidence>
<accession>A0A7Y8K5E0</accession>
<evidence type="ECO:0008006" key="3">
    <source>
        <dbReference type="Google" id="ProtNLM"/>
    </source>
</evidence>
<dbReference type="Proteomes" id="UP000537188">
    <property type="component" value="Unassembled WGS sequence"/>
</dbReference>
<comment type="caution">
    <text evidence="1">The sequence shown here is derived from an EMBL/GenBank/DDBJ whole genome shotgun (WGS) entry which is preliminary data.</text>
</comment>